<dbReference type="AlphaFoldDB" id="A0A1M6B4Y2"/>
<dbReference type="RefSeq" id="WP_073164618.1">
    <property type="nucleotide sequence ID" value="NZ_FQZE01000002.1"/>
</dbReference>
<feature type="signal peptide" evidence="1">
    <location>
        <begin position="1"/>
        <end position="33"/>
    </location>
</feature>
<evidence type="ECO:0000313" key="2">
    <source>
        <dbReference type="EMBL" id="SHI43839.1"/>
    </source>
</evidence>
<dbReference type="Proteomes" id="UP000184050">
    <property type="component" value="Unassembled WGS sequence"/>
</dbReference>
<feature type="chain" id="PRO_5012138459" evidence="1">
    <location>
        <begin position="34"/>
        <end position="203"/>
    </location>
</feature>
<sequence length="203" mass="23474">MKTTNNVQKANLKSAVAAVTLMLAMVVSTSIFAAETNMNSLNAFLAEETEESLEMEAWMTNSNNFYATTNLEAETEESLEIENWMVSENNFYATVTFEAETEEALEVENWMTAESNFYNTVSLEPETEKALEVESWMKSDTLFETQKLAEVKEIKKEEKSKKAYGSRYGENKFGRRAFIMIEEDEPKLKLEQWMLDYKYWNGK</sequence>
<evidence type="ECO:0000313" key="3">
    <source>
        <dbReference type="Proteomes" id="UP000184050"/>
    </source>
</evidence>
<accession>A0A1M6B4Y2</accession>
<name>A0A1M6B4Y2_9BACT</name>
<protein>
    <submittedName>
        <fullName evidence="2">Uncharacterized protein</fullName>
    </submittedName>
</protein>
<gene>
    <name evidence="2" type="ORF">SAMN05444280_10290</name>
</gene>
<evidence type="ECO:0000256" key="1">
    <source>
        <dbReference type="SAM" id="SignalP"/>
    </source>
</evidence>
<keyword evidence="3" id="KW-1185">Reference proteome</keyword>
<dbReference type="EMBL" id="FQZE01000002">
    <property type="protein sequence ID" value="SHI43839.1"/>
    <property type="molecule type" value="Genomic_DNA"/>
</dbReference>
<keyword evidence="1" id="KW-0732">Signal</keyword>
<proteinExistence type="predicted"/>
<reference evidence="2 3" key="1">
    <citation type="submission" date="2016-11" db="EMBL/GenBank/DDBJ databases">
        <authorList>
            <person name="Jaros S."/>
            <person name="Januszkiewicz K."/>
            <person name="Wedrychowicz H."/>
        </authorList>
    </citation>
    <scope>NUCLEOTIDE SEQUENCE [LARGE SCALE GENOMIC DNA]</scope>
    <source>
        <strain evidence="2 3">DSM 27063</strain>
    </source>
</reference>
<organism evidence="2 3">
    <name type="scientific">Tangfeifania diversioriginum</name>
    <dbReference type="NCBI Taxonomy" id="1168035"/>
    <lineage>
        <taxon>Bacteria</taxon>
        <taxon>Pseudomonadati</taxon>
        <taxon>Bacteroidota</taxon>
        <taxon>Bacteroidia</taxon>
        <taxon>Marinilabiliales</taxon>
        <taxon>Prolixibacteraceae</taxon>
        <taxon>Tangfeifania</taxon>
    </lineage>
</organism>